<feature type="compositionally biased region" description="Basic residues" evidence="2">
    <location>
        <begin position="776"/>
        <end position="788"/>
    </location>
</feature>
<feature type="compositionally biased region" description="Basic residues" evidence="2">
    <location>
        <begin position="838"/>
        <end position="852"/>
    </location>
</feature>
<feature type="compositionally biased region" description="Polar residues" evidence="2">
    <location>
        <begin position="854"/>
        <end position="863"/>
    </location>
</feature>
<evidence type="ECO:0000259" key="3">
    <source>
        <dbReference type="Pfam" id="PF09133"/>
    </source>
</evidence>
<evidence type="ECO:0000313" key="5">
    <source>
        <dbReference type="Proteomes" id="UP001196413"/>
    </source>
</evidence>
<dbReference type="InterPro" id="IPR015216">
    <property type="entry name" value="SANTA"/>
</dbReference>
<feature type="compositionally biased region" description="Polar residues" evidence="2">
    <location>
        <begin position="944"/>
        <end position="959"/>
    </location>
</feature>
<gene>
    <name evidence="4" type="ORF">KIN20_023686</name>
</gene>
<dbReference type="InterPro" id="IPR039110">
    <property type="entry name" value="KNL2-like"/>
</dbReference>
<feature type="region of interest" description="Disordered" evidence="2">
    <location>
        <begin position="655"/>
        <end position="711"/>
    </location>
</feature>
<comment type="caution">
    <text evidence="4">The sequence shown here is derived from an EMBL/GenBank/DDBJ whole genome shotgun (WGS) entry which is preliminary data.</text>
</comment>
<sequence length="1161" mass="130852">MNLTLSGLEEGEKAEITARESVQNLAVGLATKVALWSATNQGRGGHRSVLISAVVLFKYLSSMLESVSDSPGSGYARRSLLHKERISLRLWAFRFINCEHAESFGVTVEGYRANDPTETVLRNWHSTAIEERISSSLLRSRTGSIYELRGSIDKDLAYLYGYPTDLVSAFTDGFPENWKHLLKKFFDTVRTTVPLSTSLNFSTFDRRQSQDAPRGRIQANRVSVKSALGTSATLPDVIAEEMEDEERKSDSSEAVLTPPVMECPDSNIAVHNTDTVNSAEKYTIKSNEATFCERQDTLRQSISDGSVASVTEPLQHTVGSARSSPISIRHSPIPVVHSPISVSSQSVNQDLSAGPRYQEPSSSVDLDKCADVGRESVAAPHNALVVRSPNVVDIPASQHSRGNDNAVVELSEWSIRFAPIECGDLGLGFPAFVVLGNKEGHLTQWQTSIVTRVVSAETFYTKFTKYRLVGDINYIDSARAGFPKRFVAKFSRGFPPDWRTTITQLYDGFISHLERTASLGNVPEGDGYADSFHNADFGKKTQLQRYECDRYSQRGSGSSKQSRVSDITHSFPKQVETDVHRTRSGRCVRPPLAEWAGQRVRYDGRGNVIGIQDVANTTEGVMNISDLCSYYGVSSSYKNTRTPAESVMEVARFSGDRYPAKPPRKQPLRALNVSTDDAENRQRRKATSSARDRRGMLARDHDVDYAEESDDSSYERELRMERQLIREKARKLLDLERRIAMEEEICRRKRTTGKFSGAQVRNGWSNHSEEVTGRWNKPKGRHDQRKHGKDLTYDMDSLGEEYKEDWGEHRRHLEEMWARDNEELRSDSDYDNEEWGKPARKKKKVPAKKVRTRIPSSDGSSNERCVEDEENYPVDAERGSCSKIPVRKERGWNRAELQRLKLALAAVHVRNEEDWEKVSRSLGGERDPESCKEAAIKRLKWKPSNVSNDPEPKNTSESVTARAGTIAHHHQTSEYTRKFMMGGGVQGEDFFHHNATIMSNSIPDVTNFGAEDSLLEVIHTPENAVNNNKKGKSRRQFFAEPVDDETPPRRRSSNIHVDTPTDSAQRERRARYCHYILNKGGRGRGKPRMDFSRVGDSTYLEGTRDEEFSRNAQSFGDLHENLEKVAQITQRGVVQRTDMDDSIFHSGMDDNDLDDLTEDCF</sequence>
<evidence type="ECO:0000256" key="2">
    <source>
        <dbReference type="SAM" id="MobiDB-lite"/>
    </source>
</evidence>
<dbReference type="PANTHER" id="PTHR16124">
    <property type="entry name" value="MIS18-BINDING PROTEIN 1"/>
    <property type="match status" value="1"/>
</dbReference>
<dbReference type="EMBL" id="JAHQIW010004799">
    <property type="protein sequence ID" value="KAJ1363755.1"/>
    <property type="molecule type" value="Genomic_DNA"/>
</dbReference>
<dbReference type="GO" id="GO:0000775">
    <property type="term" value="C:chromosome, centromeric region"/>
    <property type="evidence" value="ECO:0007669"/>
    <property type="project" value="TreeGrafter"/>
</dbReference>
<proteinExistence type="predicted"/>
<feature type="compositionally biased region" description="Polar residues" evidence="2">
    <location>
        <begin position="1054"/>
        <end position="1063"/>
    </location>
</feature>
<feature type="coiled-coil region" evidence="1">
    <location>
        <begin position="718"/>
        <end position="745"/>
    </location>
</feature>
<feature type="region of interest" description="Disordered" evidence="2">
    <location>
        <begin position="827"/>
        <end position="871"/>
    </location>
</feature>
<evidence type="ECO:0000313" key="4">
    <source>
        <dbReference type="EMBL" id="KAJ1363755.1"/>
    </source>
</evidence>
<protein>
    <recommendedName>
        <fullName evidence="3">SANTA domain-containing protein</fullName>
    </recommendedName>
</protein>
<feature type="domain" description="SANTA" evidence="3">
    <location>
        <begin position="408"/>
        <end position="500"/>
    </location>
</feature>
<feature type="region of interest" description="Disordered" evidence="2">
    <location>
        <begin position="757"/>
        <end position="792"/>
    </location>
</feature>
<dbReference type="PANTHER" id="PTHR16124:SF3">
    <property type="entry name" value="MIS18-BINDING PROTEIN 1"/>
    <property type="match status" value="1"/>
</dbReference>
<feature type="domain" description="SANTA" evidence="3">
    <location>
        <begin position="86"/>
        <end position="180"/>
    </location>
</feature>
<dbReference type="Proteomes" id="UP001196413">
    <property type="component" value="Unassembled WGS sequence"/>
</dbReference>
<organism evidence="4 5">
    <name type="scientific">Parelaphostrongylus tenuis</name>
    <name type="common">Meningeal worm</name>
    <dbReference type="NCBI Taxonomy" id="148309"/>
    <lineage>
        <taxon>Eukaryota</taxon>
        <taxon>Metazoa</taxon>
        <taxon>Ecdysozoa</taxon>
        <taxon>Nematoda</taxon>
        <taxon>Chromadorea</taxon>
        <taxon>Rhabditida</taxon>
        <taxon>Rhabditina</taxon>
        <taxon>Rhabditomorpha</taxon>
        <taxon>Strongyloidea</taxon>
        <taxon>Metastrongylidae</taxon>
        <taxon>Parelaphostrongylus</taxon>
    </lineage>
</organism>
<feature type="compositionally biased region" description="Basic and acidic residues" evidence="2">
    <location>
        <begin position="690"/>
        <end position="704"/>
    </location>
</feature>
<name>A0AAD5MSA2_PARTN</name>
<keyword evidence="5" id="KW-1185">Reference proteome</keyword>
<feature type="region of interest" description="Disordered" evidence="2">
    <location>
        <begin position="1026"/>
        <end position="1064"/>
    </location>
</feature>
<accession>A0AAD5MSA2</accession>
<evidence type="ECO:0000256" key="1">
    <source>
        <dbReference type="SAM" id="Coils"/>
    </source>
</evidence>
<feature type="region of interest" description="Disordered" evidence="2">
    <location>
        <begin position="242"/>
        <end position="266"/>
    </location>
</feature>
<reference evidence="4" key="1">
    <citation type="submission" date="2021-06" db="EMBL/GenBank/DDBJ databases">
        <title>Parelaphostrongylus tenuis whole genome reference sequence.</title>
        <authorList>
            <person name="Garwood T.J."/>
            <person name="Larsen P.A."/>
            <person name="Fountain-Jones N.M."/>
            <person name="Garbe J.R."/>
            <person name="Macchietto M.G."/>
            <person name="Kania S.A."/>
            <person name="Gerhold R.W."/>
            <person name="Richards J.E."/>
            <person name="Wolf T.M."/>
        </authorList>
    </citation>
    <scope>NUCLEOTIDE SEQUENCE</scope>
    <source>
        <strain evidence="4">MNPRO001-30</strain>
        <tissue evidence="4">Meninges</tissue>
    </source>
</reference>
<dbReference type="Pfam" id="PF09133">
    <property type="entry name" value="SANTA"/>
    <property type="match status" value="2"/>
</dbReference>
<keyword evidence="1" id="KW-0175">Coiled coil</keyword>
<dbReference type="AlphaFoldDB" id="A0AAD5MSA2"/>
<feature type="region of interest" description="Disordered" evidence="2">
    <location>
        <begin position="943"/>
        <end position="970"/>
    </location>
</feature>